<dbReference type="InterPro" id="IPR051089">
    <property type="entry name" value="prtT"/>
</dbReference>
<evidence type="ECO:0000256" key="4">
    <source>
        <dbReference type="ARBA" id="ARBA00023163"/>
    </source>
</evidence>
<dbReference type="Proteomes" id="UP000054845">
    <property type="component" value="Unassembled WGS sequence"/>
</dbReference>
<dbReference type="PANTHER" id="PTHR31845:SF19">
    <property type="entry name" value="TRANSCRIPTION FACTOR DOMAIN-CONTAINING PROTEIN"/>
    <property type="match status" value="1"/>
</dbReference>
<keyword evidence="4" id="KW-0804">Transcription</keyword>
<reference evidence="7 8" key="1">
    <citation type="submission" date="2014-09" db="EMBL/GenBank/DDBJ databases">
        <authorList>
            <person name="Magalhaes I.L.F."/>
            <person name="Oliveira U."/>
            <person name="Santos F.R."/>
            <person name="Vidigal T.H.D.A."/>
            <person name="Brescovit A.D."/>
            <person name="Santos A.J."/>
        </authorList>
    </citation>
    <scope>NUCLEOTIDE SEQUENCE [LARGE SCALE GENOMIC DNA]</scope>
</reference>
<dbReference type="CDD" id="cd12148">
    <property type="entry name" value="fungal_TF_MHR"/>
    <property type="match status" value="1"/>
</dbReference>
<comment type="subcellular location">
    <subcellularLocation>
        <location evidence="1">Nucleus</location>
    </subcellularLocation>
</comment>
<feature type="region of interest" description="Disordered" evidence="6">
    <location>
        <begin position="725"/>
        <end position="748"/>
    </location>
</feature>
<evidence type="ECO:0000256" key="1">
    <source>
        <dbReference type="ARBA" id="ARBA00004123"/>
    </source>
</evidence>
<evidence type="ECO:0000256" key="3">
    <source>
        <dbReference type="ARBA" id="ARBA00023125"/>
    </source>
</evidence>
<keyword evidence="2" id="KW-0805">Transcription regulation</keyword>
<organism evidence="7 8">
    <name type="scientific">Ceraceosorus bombacis</name>
    <dbReference type="NCBI Taxonomy" id="401625"/>
    <lineage>
        <taxon>Eukaryota</taxon>
        <taxon>Fungi</taxon>
        <taxon>Dikarya</taxon>
        <taxon>Basidiomycota</taxon>
        <taxon>Ustilaginomycotina</taxon>
        <taxon>Exobasidiomycetes</taxon>
        <taxon>Ceraceosorales</taxon>
        <taxon>Ceraceosoraceae</taxon>
        <taxon>Ceraceosorus</taxon>
    </lineage>
</organism>
<feature type="compositionally biased region" description="Low complexity" evidence="6">
    <location>
        <begin position="725"/>
        <end position="739"/>
    </location>
</feature>
<dbReference type="PANTHER" id="PTHR31845">
    <property type="entry name" value="FINGER DOMAIN PROTEIN, PUTATIVE-RELATED"/>
    <property type="match status" value="1"/>
</dbReference>
<dbReference type="STRING" id="401625.A0A0P1BH97"/>
<evidence type="ECO:0000256" key="5">
    <source>
        <dbReference type="ARBA" id="ARBA00023242"/>
    </source>
</evidence>
<sequence length="801" mass="88646">MRCERLGKDCIFKEHRRGRKPGKVKHVQIDRRWQALIKLLDELESLTDAIADLDGAALVRSLRYQLPQPRSVGSHGTPANATQRLSPYEHSISHAYPYPLPQHASRSRGRGSAAALVELEDYEAQRSVPRSVDTLTNPLKLLARASAVVRSASGTLDEDEEVEDQRELSASLLEEDARDRDVAAENRIHDLSPGSKNTMTPRRSIHASAGQRKETVDDVNWSSYFARGIFAPLYDTGPDLDPIELGIITVDLGQALVTHFYSAHSSFVHVFDPLLSTLKYMRRRSCFLLTVICQISAITYGDDSGQRLDGQGGVLQRLAEHREYLTPIILCGGYRSVEAAQACIVLAQYAPLASSATEDQTWSLMGTALRMTTEVGCNLKLFSYLPVPLRLRQESGARAEKHQRQLRNTERLWFTLWLFASHVSSQTGQKLMLSDEGSVAASGTWHTRDFALPQDEWLIAQVELRRIVARATERFHSQMKHLIAEASSTMCLDSSPALDYQAEAFRSSILQDLSRWDSAWLGTPEAVPSQESQSRPLLDLGHLALAHAKLVTLSLPLLTWPASPRASTAAGPKTLRLPRALLPHYRDACEAAQTFLSLLVSRWSSLKRKDNVMLVDALHASVLAMRFASLAPCDEQPYVTQRDQERVADMVQEMCHRLQAEERRVGRRYANLLQSVLNTWKRTICSVLSEDLAPHMEVAPGQTPRHLEAMSSASGSRIDTLYSGLAAAGPQPSSSSGQSTTYNFDGNPDASALENGASLFDAQSIWSILFPEAVEGSNVDPLRLSLADANASLADMSRNVP</sequence>
<name>A0A0P1BH97_9BASI</name>
<dbReference type="AlphaFoldDB" id="A0A0P1BH97"/>
<evidence type="ECO:0000256" key="2">
    <source>
        <dbReference type="ARBA" id="ARBA00023015"/>
    </source>
</evidence>
<proteinExistence type="predicted"/>
<evidence type="ECO:0000256" key="6">
    <source>
        <dbReference type="SAM" id="MobiDB-lite"/>
    </source>
</evidence>
<keyword evidence="3" id="KW-0238">DNA-binding</keyword>
<dbReference type="GO" id="GO:0000976">
    <property type="term" value="F:transcription cis-regulatory region binding"/>
    <property type="evidence" value="ECO:0007669"/>
    <property type="project" value="TreeGrafter"/>
</dbReference>
<protein>
    <recommendedName>
        <fullName evidence="9">Transcription factor domain-containing protein</fullName>
    </recommendedName>
</protein>
<keyword evidence="5" id="KW-0539">Nucleus</keyword>
<evidence type="ECO:0000313" key="7">
    <source>
        <dbReference type="EMBL" id="CEH14934.1"/>
    </source>
</evidence>
<feature type="region of interest" description="Disordered" evidence="6">
    <location>
        <begin position="190"/>
        <end position="211"/>
    </location>
</feature>
<feature type="region of interest" description="Disordered" evidence="6">
    <location>
        <begin position="93"/>
        <end position="112"/>
    </location>
</feature>
<dbReference type="OrthoDB" id="3163292at2759"/>
<feature type="region of interest" description="Disordered" evidence="6">
    <location>
        <begin position="152"/>
        <end position="176"/>
    </location>
</feature>
<dbReference type="EMBL" id="CCYA01000250">
    <property type="protein sequence ID" value="CEH14934.1"/>
    <property type="molecule type" value="Genomic_DNA"/>
</dbReference>
<evidence type="ECO:0008006" key="9">
    <source>
        <dbReference type="Google" id="ProtNLM"/>
    </source>
</evidence>
<dbReference type="GO" id="GO:0005634">
    <property type="term" value="C:nucleus"/>
    <property type="evidence" value="ECO:0007669"/>
    <property type="project" value="UniProtKB-SubCell"/>
</dbReference>
<dbReference type="GO" id="GO:0000981">
    <property type="term" value="F:DNA-binding transcription factor activity, RNA polymerase II-specific"/>
    <property type="evidence" value="ECO:0007669"/>
    <property type="project" value="TreeGrafter"/>
</dbReference>
<accession>A0A0P1BH97</accession>
<evidence type="ECO:0000313" key="8">
    <source>
        <dbReference type="Proteomes" id="UP000054845"/>
    </source>
</evidence>
<keyword evidence="8" id="KW-1185">Reference proteome</keyword>